<dbReference type="EMBL" id="WQMT02000011">
    <property type="protein sequence ID" value="KAG9217738.1"/>
    <property type="molecule type" value="Genomic_DNA"/>
</dbReference>
<name>A0ACB7IJM9_PLECO</name>
<comment type="caution">
    <text evidence="1">The sequence shown here is derived from an EMBL/GenBank/DDBJ whole genome shotgun (WGS) entry which is preliminary data.</text>
</comment>
<protein>
    <submittedName>
        <fullName evidence="1">Uncharacterized protein</fullName>
    </submittedName>
</protein>
<keyword evidence="2" id="KW-1185">Reference proteome</keyword>
<evidence type="ECO:0000313" key="2">
    <source>
        <dbReference type="Proteomes" id="UP000824881"/>
    </source>
</evidence>
<dbReference type="Proteomes" id="UP000824881">
    <property type="component" value="Unassembled WGS sequence"/>
</dbReference>
<organism evidence="1 2">
    <name type="scientific">Pleurotus cornucopiae</name>
    <name type="common">Cornucopia mushroom</name>
    <dbReference type="NCBI Taxonomy" id="5321"/>
    <lineage>
        <taxon>Eukaryota</taxon>
        <taxon>Fungi</taxon>
        <taxon>Dikarya</taxon>
        <taxon>Basidiomycota</taxon>
        <taxon>Agaricomycotina</taxon>
        <taxon>Agaricomycetes</taxon>
        <taxon>Agaricomycetidae</taxon>
        <taxon>Agaricales</taxon>
        <taxon>Pleurotineae</taxon>
        <taxon>Pleurotaceae</taxon>
        <taxon>Pleurotus</taxon>
    </lineage>
</organism>
<proteinExistence type="predicted"/>
<sequence>MISMISLLHILVLLIAPTSFVNAQRKVLLSDDNGWAVAHVRAPYAALKAENYDVLLVAPADDVSSGLFPPFIPILNQRLLQCQFNTCPGLLDPLGLPLGLFPASGSNSTDNRLNYITGLTVDAVRKGLQDLSPTAFNSPPDLVIIGVHVGNIKGTSIKSSGIVTAAAAAISQGIPAIVFSGATGSQVSYTTLDSDPNSSTSIAARTYASLVVRLANKLTAPPGPILPPNVGLSVNFPSTTNCATASSVKFVLSRLAADPNANDESCTNLRLPLESVVLNANGGSSCLASISVWDVSTKEDADPLAQAAVMFRLLDILTCPNLSNHIGALWILYLSPWPSAAQRKVLLTSDSGWATAQIRAQYNALKAANYDVLLDAPADDTTSGIVSPVLSLPLLGINARLLPCQFNTCPPLLDLLGIPLGFPVSGSNATDARLRFLTGHLPDALNDGLNKSSPTIFGSQPNLVIVGPHFGNTFGAAINSSETLGAAIVAINAGIPAIAFSGATGSPVSFTTLQSDPTSQSTLAAQAYTSSVMRLVNTLTLLPPALPAGLGLNINFPPLSNCSSTTIPFRLTRFEAKPNQIDLLPCPLSLHIPDEATTVNSGCFASITVFDAKSRTDVDALTLTLLVTKLLPILTCPSIL</sequence>
<reference evidence="1 2" key="1">
    <citation type="journal article" date="2021" name="Appl. Environ. Microbiol.">
        <title>Genetic linkage and physical mapping for an oyster mushroom Pleurotus cornucopiae and QTL analysis for the trait cap color.</title>
        <authorList>
            <person name="Zhang Y."/>
            <person name="Gao W."/>
            <person name="Sonnenberg A."/>
            <person name="Chen Q."/>
            <person name="Zhang J."/>
            <person name="Huang C."/>
        </authorList>
    </citation>
    <scope>NUCLEOTIDE SEQUENCE [LARGE SCALE GENOMIC DNA]</scope>
    <source>
        <strain evidence="1">CCMSSC00406</strain>
    </source>
</reference>
<accession>A0ACB7IJM9</accession>
<evidence type="ECO:0000313" key="1">
    <source>
        <dbReference type="EMBL" id="KAG9217738.1"/>
    </source>
</evidence>
<gene>
    <name evidence="1" type="ORF">CCMSSC00406_0003573</name>
</gene>